<dbReference type="KEGG" id="plig:NAG76_19835"/>
<dbReference type="Pfam" id="PF02311">
    <property type="entry name" value="AraC_binding"/>
    <property type="match status" value="1"/>
</dbReference>
<organism evidence="5 6">
    <name type="scientific">Candidatus Pristimantibacillus lignocellulolyticus</name>
    <dbReference type="NCBI Taxonomy" id="2994561"/>
    <lineage>
        <taxon>Bacteria</taxon>
        <taxon>Bacillati</taxon>
        <taxon>Bacillota</taxon>
        <taxon>Bacilli</taxon>
        <taxon>Bacillales</taxon>
        <taxon>Paenibacillaceae</taxon>
        <taxon>Candidatus Pristimantibacillus</taxon>
    </lineage>
</organism>
<dbReference type="InterPro" id="IPR014710">
    <property type="entry name" value="RmlC-like_jellyroll"/>
</dbReference>
<keyword evidence="2" id="KW-0238">DNA-binding</keyword>
<gene>
    <name evidence="5" type="ORF">NAG76_19835</name>
</gene>
<dbReference type="Proteomes" id="UP001056756">
    <property type="component" value="Chromosome"/>
</dbReference>
<evidence type="ECO:0000259" key="4">
    <source>
        <dbReference type="PROSITE" id="PS01124"/>
    </source>
</evidence>
<dbReference type="AlphaFoldDB" id="A0A9J6ZDR5"/>
<proteinExistence type="predicted"/>
<dbReference type="EMBL" id="CP097899">
    <property type="protein sequence ID" value="URN94048.1"/>
    <property type="molecule type" value="Genomic_DNA"/>
</dbReference>
<evidence type="ECO:0000256" key="1">
    <source>
        <dbReference type="ARBA" id="ARBA00023015"/>
    </source>
</evidence>
<sequence length="315" mass="37092">MNNEYEIINHPRMKHFNPFVVNLSFRNSHLHNDFEICLLLEGECTVNSKKESYYLNKDSIILFNPIQPHEIMTQNNSALILSLQISNKFCVNYYPAISNTNFSVSNLTPFLSEDDNRMLISLIIQLSSAYFKHDYGYEFKCLSLINHLFYTLFQLIPHASISDEERAKNLQRLHRVNRIISYIEENYSSKLFLSTIAEREELSLTYLSHFFKDNLNTTFQNYLNQVRLNKAKQLILQTNMKLIDICLECGFSDTRYLNNMFFKQFGCTPTEYRNNNKQCYDVSPRVDLSNAQRFYSDVESLTILKKYADGLIEQQ</sequence>
<dbReference type="GO" id="GO:0043565">
    <property type="term" value="F:sequence-specific DNA binding"/>
    <property type="evidence" value="ECO:0007669"/>
    <property type="project" value="InterPro"/>
</dbReference>
<evidence type="ECO:0000256" key="3">
    <source>
        <dbReference type="ARBA" id="ARBA00023163"/>
    </source>
</evidence>
<keyword evidence="3" id="KW-0804">Transcription</keyword>
<accession>A0A9J6ZDR5</accession>
<evidence type="ECO:0000256" key="2">
    <source>
        <dbReference type="ARBA" id="ARBA00023125"/>
    </source>
</evidence>
<dbReference type="InterPro" id="IPR009057">
    <property type="entry name" value="Homeodomain-like_sf"/>
</dbReference>
<dbReference type="InterPro" id="IPR018060">
    <property type="entry name" value="HTH_AraC"/>
</dbReference>
<dbReference type="InterPro" id="IPR037923">
    <property type="entry name" value="HTH-like"/>
</dbReference>
<reference evidence="5" key="1">
    <citation type="submission" date="2022-05" db="EMBL/GenBank/DDBJ databases">
        <title>Novel bacterial taxa in a minimal lignocellulolytic consortium and its capacity to transform plastics disclosed by genome-resolved metagenomics.</title>
        <authorList>
            <person name="Rodriguez C.A.D."/>
            <person name="Diaz-Garcia L."/>
            <person name="Herrera K."/>
            <person name="Tarazona N.A."/>
            <person name="Sproer C."/>
            <person name="Overmann J."/>
            <person name="Jimenez D.J."/>
        </authorList>
    </citation>
    <scope>NUCLEOTIDE SEQUENCE</scope>
    <source>
        <strain evidence="5">MAG5</strain>
    </source>
</reference>
<dbReference type="PANTHER" id="PTHR43280:SF34">
    <property type="entry name" value="ARAC-FAMILY TRANSCRIPTIONAL REGULATOR"/>
    <property type="match status" value="1"/>
</dbReference>
<evidence type="ECO:0000313" key="6">
    <source>
        <dbReference type="Proteomes" id="UP001056756"/>
    </source>
</evidence>
<protein>
    <submittedName>
        <fullName evidence="5">AraC family transcriptional regulator</fullName>
    </submittedName>
</protein>
<dbReference type="SUPFAM" id="SSF51215">
    <property type="entry name" value="Regulatory protein AraC"/>
    <property type="match status" value="1"/>
</dbReference>
<evidence type="ECO:0000313" key="5">
    <source>
        <dbReference type="EMBL" id="URN94048.1"/>
    </source>
</evidence>
<dbReference type="PROSITE" id="PS01124">
    <property type="entry name" value="HTH_ARAC_FAMILY_2"/>
    <property type="match status" value="1"/>
</dbReference>
<dbReference type="Gene3D" id="2.60.120.10">
    <property type="entry name" value="Jelly Rolls"/>
    <property type="match status" value="1"/>
</dbReference>
<dbReference type="InterPro" id="IPR003313">
    <property type="entry name" value="AraC-bd"/>
</dbReference>
<dbReference type="SMART" id="SM00342">
    <property type="entry name" value="HTH_ARAC"/>
    <property type="match status" value="1"/>
</dbReference>
<dbReference type="PANTHER" id="PTHR43280">
    <property type="entry name" value="ARAC-FAMILY TRANSCRIPTIONAL REGULATOR"/>
    <property type="match status" value="1"/>
</dbReference>
<dbReference type="Gene3D" id="1.10.10.60">
    <property type="entry name" value="Homeodomain-like"/>
    <property type="match status" value="2"/>
</dbReference>
<keyword evidence="1" id="KW-0805">Transcription regulation</keyword>
<name>A0A9J6ZDR5_9BACL</name>
<dbReference type="Pfam" id="PF12833">
    <property type="entry name" value="HTH_18"/>
    <property type="match status" value="1"/>
</dbReference>
<feature type="domain" description="HTH araC/xylS-type" evidence="4">
    <location>
        <begin position="177"/>
        <end position="275"/>
    </location>
</feature>
<dbReference type="GO" id="GO:0003700">
    <property type="term" value="F:DNA-binding transcription factor activity"/>
    <property type="evidence" value="ECO:0007669"/>
    <property type="project" value="InterPro"/>
</dbReference>
<dbReference type="SUPFAM" id="SSF46689">
    <property type="entry name" value="Homeodomain-like"/>
    <property type="match status" value="2"/>
</dbReference>